<protein>
    <submittedName>
        <fullName evidence="1">Uncharacterized protein</fullName>
    </submittedName>
</protein>
<proteinExistence type="predicted"/>
<sequence>MRSDDMWVHLYQYSYLLVHPGKQITVGTLIYILSHEWYARPHSTQIITYIHIPKKSFEWIDQHISQTRTQSNKYGIFRGKDYGCISLPEITW</sequence>
<comment type="caution">
    <text evidence="1">The sequence shown here is derived from an EMBL/GenBank/DDBJ whole genome shotgun (WGS) entry which is preliminary data.</text>
</comment>
<organism evidence="1 2">
    <name type="scientific">Trichonephila clavata</name>
    <name type="common">Joro spider</name>
    <name type="synonym">Nephila clavata</name>
    <dbReference type="NCBI Taxonomy" id="2740835"/>
    <lineage>
        <taxon>Eukaryota</taxon>
        <taxon>Metazoa</taxon>
        <taxon>Ecdysozoa</taxon>
        <taxon>Arthropoda</taxon>
        <taxon>Chelicerata</taxon>
        <taxon>Arachnida</taxon>
        <taxon>Araneae</taxon>
        <taxon>Araneomorphae</taxon>
        <taxon>Entelegynae</taxon>
        <taxon>Araneoidea</taxon>
        <taxon>Nephilidae</taxon>
        <taxon>Trichonephila</taxon>
    </lineage>
</organism>
<evidence type="ECO:0000313" key="1">
    <source>
        <dbReference type="EMBL" id="GFQ97242.1"/>
    </source>
</evidence>
<dbReference type="AlphaFoldDB" id="A0A8X6G746"/>
<keyword evidence="2" id="KW-1185">Reference proteome</keyword>
<dbReference type="Proteomes" id="UP000887116">
    <property type="component" value="Unassembled WGS sequence"/>
</dbReference>
<name>A0A8X6G746_TRICU</name>
<gene>
    <name evidence="1" type="ORF">TNCT_154431</name>
</gene>
<evidence type="ECO:0000313" key="2">
    <source>
        <dbReference type="Proteomes" id="UP000887116"/>
    </source>
</evidence>
<accession>A0A8X6G746</accession>
<dbReference type="EMBL" id="BMAO01034531">
    <property type="protein sequence ID" value="GFQ97242.1"/>
    <property type="molecule type" value="Genomic_DNA"/>
</dbReference>
<reference evidence="1" key="1">
    <citation type="submission" date="2020-07" db="EMBL/GenBank/DDBJ databases">
        <title>Multicomponent nature underlies the extraordinary mechanical properties of spider dragline silk.</title>
        <authorList>
            <person name="Kono N."/>
            <person name="Nakamura H."/>
            <person name="Mori M."/>
            <person name="Yoshida Y."/>
            <person name="Ohtoshi R."/>
            <person name="Malay A.D."/>
            <person name="Moran D.A.P."/>
            <person name="Tomita M."/>
            <person name="Numata K."/>
            <person name="Arakawa K."/>
        </authorList>
    </citation>
    <scope>NUCLEOTIDE SEQUENCE</scope>
</reference>